<evidence type="ECO:0000313" key="6">
    <source>
        <dbReference type="EMBL" id="SYZ68171.1"/>
    </source>
</evidence>
<keyword evidence="6" id="KW-0418">Kinase</keyword>
<keyword evidence="6" id="KW-0808">Transferase</keyword>
<proteinExistence type="predicted"/>
<reference evidence="6 7" key="1">
    <citation type="submission" date="2018-09" db="EMBL/GenBank/DDBJ databases">
        <authorList>
            <person name="Peiro R."/>
            <person name="Begona"/>
            <person name="Cbmso G."/>
            <person name="Lopez M."/>
            <person name="Gonzalez S."/>
        </authorList>
    </citation>
    <scope>NUCLEOTIDE SEQUENCE [LARGE SCALE GENOMIC DNA]</scope>
</reference>
<organism evidence="6 7">
    <name type="scientific">Leishmania braziliensis MHOM/BR/75/M2904</name>
    <dbReference type="NCBI Taxonomy" id="420245"/>
    <lineage>
        <taxon>Eukaryota</taxon>
        <taxon>Discoba</taxon>
        <taxon>Euglenozoa</taxon>
        <taxon>Kinetoplastea</taxon>
        <taxon>Metakinetoplastina</taxon>
        <taxon>Trypanosomatida</taxon>
        <taxon>Trypanosomatidae</taxon>
        <taxon>Leishmaniinae</taxon>
        <taxon>Leishmania</taxon>
        <taxon>Leishmania braziliensis species complex</taxon>
    </lineage>
</organism>
<dbReference type="PANTHER" id="PTHR11909">
    <property type="entry name" value="CASEIN KINASE-RELATED"/>
    <property type="match status" value="1"/>
</dbReference>
<dbReference type="SMART" id="SM00220">
    <property type="entry name" value="S_TKc"/>
    <property type="match status" value="1"/>
</dbReference>
<name>A0A3P3ZD66_LEIBR</name>
<dbReference type="PROSITE" id="PS00107">
    <property type="entry name" value="PROTEIN_KINASE_ATP"/>
    <property type="match status" value="1"/>
</dbReference>
<dbReference type="InterPro" id="IPR050235">
    <property type="entry name" value="CK1_Ser-Thr_kinase"/>
</dbReference>
<dbReference type="InterPro" id="IPR011009">
    <property type="entry name" value="Kinase-like_dom_sf"/>
</dbReference>
<dbReference type="PROSITE" id="PS00108">
    <property type="entry name" value="PROTEIN_KINASE_ST"/>
    <property type="match status" value="1"/>
</dbReference>
<keyword evidence="2 4" id="KW-0547">Nucleotide-binding</keyword>
<feature type="binding site" evidence="4">
    <location>
        <position position="173"/>
    </location>
    <ligand>
        <name>ATP</name>
        <dbReference type="ChEBI" id="CHEBI:30616"/>
    </ligand>
</feature>
<dbReference type="SUPFAM" id="SSF56112">
    <property type="entry name" value="Protein kinase-like (PK-like)"/>
    <property type="match status" value="1"/>
</dbReference>
<dbReference type="CDD" id="cd14016">
    <property type="entry name" value="STKc_CK1"/>
    <property type="match status" value="1"/>
</dbReference>
<evidence type="ECO:0000259" key="5">
    <source>
        <dbReference type="PROSITE" id="PS50011"/>
    </source>
</evidence>
<dbReference type="Gene3D" id="1.10.510.10">
    <property type="entry name" value="Transferase(Phosphotransferase) domain 1"/>
    <property type="match status" value="1"/>
</dbReference>
<accession>A0A3P3ZD66</accession>
<dbReference type="PROSITE" id="PS50011">
    <property type="entry name" value="PROTEIN_KINASE_DOM"/>
    <property type="match status" value="1"/>
</dbReference>
<dbReference type="InterPro" id="IPR017441">
    <property type="entry name" value="Protein_kinase_ATP_BS"/>
</dbReference>
<dbReference type="EC" id="2.7.11.1" evidence="1"/>
<dbReference type="Pfam" id="PF00069">
    <property type="entry name" value="Pkinase"/>
    <property type="match status" value="1"/>
</dbReference>
<evidence type="ECO:0000313" key="7">
    <source>
        <dbReference type="Proteomes" id="UP000319462"/>
    </source>
</evidence>
<dbReference type="GO" id="GO:0005524">
    <property type="term" value="F:ATP binding"/>
    <property type="evidence" value="ECO:0007669"/>
    <property type="project" value="UniProtKB-UniRule"/>
</dbReference>
<dbReference type="Proteomes" id="UP000319462">
    <property type="component" value="Chromosome 30"/>
</dbReference>
<evidence type="ECO:0000256" key="4">
    <source>
        <dbReference type="PROSITE-ProRule" id="PRU10141"/>
    </source>
</evidence>
<dbReference type="InterPro" id="IPR000719">
    <property type="entry name" value="Prot_kinase_dom"/>
</dbReference>
<dbReference type="GO" id="GO:0004674">
    <property type="term" value="F:protein serine/threonine kinase activity"/>
    <property type="evidence" value="ECO:0007669"/>
    <property type="project" value="UniProtKB-EC"/>
</dbReference>
<evidence type="ECO:0000256" key="2">
    <source>
        <dbReference type="ARBA" id="ARBA00022741"/>
    </source>
</evidence>
<dbReference type="AlphaFoldDB" id="A0A3P3ZD66"/>
<protein>
    <recommendedName>
        <fullName evidence="1">non-specific serine/threonine protein kinase</fullName>
        <ecNumber evidence="1">2.7.11.1</ecNumber>
    </recommendedName>
</protein>
<keyword evidence="3 4" id="KW-0067">ATP-binding</keyword>
<dbReference type="EMBL" id="LS997629">
    <property type="protein sequence ID" value="SYZ68171.1"/>
    <property type="molecule type" value="Genomic_DNA"/>
</dbReference>
<evidence type="ECO:0000256" key="3">
    <source>
        <dbReference type="ARBA" id="ARBA00022840"/>
    </source>
</evidence>
<gene>
    <name evidence="6" type="ORF">LBRM2904_30.3590</name>
</gene>
<evidence type="ECO:0000256" key="1">
    <source>
        <dbReference type="ARBA" id="ARBA00012513"/>
    </source>
</evidence>
<dbReference type="InterPro" id="IPR008271">
    <property type="entry name" value="Ser/Thr_kinase_AS"/>
</dbReference>
<sequence length="501" mass="55916">MFCLCDSLCMTSSLHRCGSQSFTLPSRVRMATTGPFPARLAGDEGSLTYCSSLYLLRCSAVSISPSPRPLPSFFSSTCEWYVGLLFPSTLQEFIGAPKCFPPARPLLSDTMQASSHRQIRGETESCATGATNKRAQDVLIGGRFRIQERLGGGAFGEVFKGIEVNSGHPVAMKMELTKYDCRSHLNLESRIYKKFNECPVTIGIPKSYYCGRVGDYTVMVMDLLGPCLEDLFDVCHHKFNIKTVCMIGIQIIQRLQYLHSVGYLHRDIKPENFVMGLGANSHVVYVIDVGLSKAWRDSKGKHIPYAEGRSLTGTARYVSINTHQGIQQSRRDDLESVSYMLAYFVRGSLPWQGLKSPKRDVHFERIRDIKIATPPAELCKGCPHQLTDYLAYTRSLEFEEEPNYRHCVELLSAAIRDMGEEYDYCYQWINGSEGESTSDARGSVQSPRVSGAHSGVAVRGSNFMTSSIFMGDSAANEMSKSQPNSNFTEDMQDIYGLNDYL</sequence>
<feature type="domain" description="Protein kinase" evidence="5">
    <location>
        <begin position="144"/>
        <end position="429"/>
    </location>
</feature>